<keyword evidence="3" id="KW-1185">Reference proteome</keyword>
<dbReference type="PANTHER" id="PTHR46579:SF1">
    <property type="entry name" value="F5_8 TYPE C DOMAIN-CONTAINING PROTEIN"/>
    <property type="match status" value="1"/>
</dbReference>
<protein>
    <submittedName>
        <fullName evidence="1 2">Uncharacterized protein</fullName>
    </submittedName>
</protein>
<dbReference type="EnsemblMetazoa" id="ISCW016127-RA">
    <property type="protein sequence ID" value="ISCW016127-PA"/>
    <property type="gene ID" value="ISCW016127"/>
</dbReference>
<dbReference type="PANTHER" id="PTHR46579">
    <property type="entry name" value="F5/8 TYPE C DOMAIN-CONTAINING PROTEIN-RELATED"/>
    <property type="match status" value="1"/>
</dbReference>
<sequence length="208" mass="24435">MNAEKAERNATPCRGIKGVSVLLLLAFFKFPTGFVVDYMHAVCSGFVKYTTCMWFDCKSAFPFSMGGKISVVDSRLLSLQPIHEMSRLPRSLVHRRYWKSSEWRNWLLYFSPVVLRGLLPPVYYKNWVQFVYLMHFLLKESIPLDELRSVAKQMKLFLKEYEKLYGKEHITYNAHLLLHLVDSVREWGPLWNYSAYSFENMNGSIVKL</sequence>
<dbReference type="VEuPathDB" id="VectorBase:ISCP_017435"/>
<dbReference type="InParanoid" id="B7P0M3"/>
<dbReference type="OrthoDB" id="8194903at2759"/>
<dbReference type="EMBL" id="ABJB010974456">
    <property type="status" value="NOT_ANNOTATED_CDS"/>
    <property type="molecule type" value="Genomic_DNA"/>
</dbReference>
<reference evidence="1 3" key="1">
    <citation type="submission" date="2008-03" db="EMBL/GenBank/DDBJ databases">
        <title>Annotation of Ixodes scapularis.</title>
        <authorList>
            <consortium name="Ixodes scapularis Genome Project Consortium"/>
            <person name="Caler E."/>
            <person name="Hannick L.I."/>
            <person name="Bidwell S."/>
            <person name="Joardar V."/>
            <person name="Thiagarajan M."/>
            <person name="Amedeo P."/>
            <person name="Galinsky K.J."/>
            <person name="Schobel S."/>
            <person name="Inman J."/>
            <person name="Hostetler J."/>
            <person name="Miller J."/>
            <person name="Hammond M."/>
            <person name="Megy K."/>
            <person name="Lawson D."/>
            <person name="Kodira C."/>
            <person name="Sutton G."/>
            <person name="Meyer J."/>
            <person name="Hill C.A."/>
            <person name="Birren B."/>
            <person name="Nene V."/>
            <person name="Collins F."/>
            <person name="Alarcon-Chaidez F."/>
            <person name="Wikel S."/>
            <person name="Strausberg R."/>
        </authorList>
    </citation>
    <scope>NUCLEOTIDE SEQUENCE [LARGE SCALE GENOMIC DNA]</scope>
    <source>
        <strain evidence="3">Wikel</strain>
        <strain evidence="1">Wikel colony</strain>
    </source>
</reference>
<reference evidence="2" key="2">
    <citation type="submission" date="2020-05" db="UniProtKB">
        <authorList>
            <consortium name="EnsemblMetazoa"/>
        </authorList>
    </citation>
    <scope>IDENTIFICATION</scope>
    <source>
        <strain evidence="2">wikel</strain>
    </source>
</reference>
<evidence type="ECO:0000313" key="3">
    <source>
        <dbReference type="Proteomes" id="UP000001555"/>
    </source>
</evidence>
<dbReference type="Proteomes" id="UP000001555">
    <property type="component" value="Unassembled WGS sequence"/>
</dbReference>
<evidence type="ECO:0000313" key="2">
    <source>
        <dbReference type="EnsemblMetazoa" id="ISCW016127-PA"/>
    </source>
</evidence>
<gene>
    <name evidence="1" type="ORF">IscW_ISCW016127</name>
</gene>
<dbReference type="HOGENOM" id="CLU_104036_0_0_1"/>
<dbReference type="STRING" id="6945.B7P0M3"/>
<dbReference type="EMBL" id="DS612679">
    <property type="protein sequence ID" value="EEC00145.1"/>
    <property type="molecule type" value="Genomic_DNA"/>
</dbReference>
<dbReference type="PaxDb" id="6945-B7P0M3"/>
<name>B7P0M3_IXOSC</name>
<dbReference type="VEuPathDB" id="VectorBase:ISCW016127"/>
<dbReference type="VEuPathDB" id="VectorBase:ISCI016127"/>
<accession>B7P0M3</accession>
<feature type="non-terminal residue" evidence="1">
    <location>
        <position position="208"/>
    </location>
</feature>
<dbReference type="AlphaFoldDB" id="B7P0M3"/>
<proteinExistence type="predicted"/>
<organism>
    <name type="scientific">Ixodes scapularis</name>
    <name type="common">Black-legged tick</name>
    <name type="synonym">Deer tick</name>
    <dbReference type="NCBI Taxonomy" id="6945"/>
    <lineage>
        <taxon>Eukaryota</taxon>
        <taxon>Metazoa</taxon>
        <taxon>Ecdysozoa</taxon>
        <taxon>Arthropoda</taxon>
        <taxon>Chelicerata</taxon>
        <taxon>Arachnida</taxon>
        <taxon>Acari</taxon>
        <taxon>Parasitiformes</taxon>
        <taxon>Ixodida</taxon>
        <taxon>Ixodoidea</taxon>
        <taxon>Ixodidae</taxon>
        <taxon>Ixodinae</taxon>
        <taxon>Ixodes</taxon>
    </lineage>
</organism>
<evidence type="ECO:0000313" key="1">
    <source>
        <dbReference type="EMBL" id="EEC00145.1"/>
    </source>
</evidence>